<feature type="compositionally biased region" description="Basic and acidic residues" evidence="1">
    <location>
        <begin position="67"/>
        <end position="102"/>
    </location>
</feature>
<dbReference type="RefSeq" id="WP_250933493.1">
    <property type="nucleotide sequence ID" value="NZ_JAMQBK010000122.1"/>
</dbReference>
<evidence type="ECO:0000313" key="3">
    <source>
        <dbReference type="Proteomes" id="UP001202961"/>
    </source>
</evidence>
<protein>
    <submittedName>
        <fullName evidence="2">Uncharacterized protein</fullName>
    </submittedName>
</protein>
<keyword evidence="3" id="KW-1185">Reference proteome</keyword>
<organism evidence="2 3">
    <name type="scientific">Aporhodopirellula aestuarii</name>
    <dbReference type="NCBI Taxonomy" id="2950107"/>
    <lineage>
        <taxon>Bacteria</taxon>
        <taxon>Pseudomonadati</taxon>
        <taxon>Planctomycetota</taxon>
        <taxon>Planctomycetia</taxon>
        <taxon>Pirellulales</taxon>
        <taxon>Pirellulaceae</taxon>
        <taxon>Aporhodopirellula</taxon>
    </lineage>
</organism>
<name>A0ABT0UEB0_9BACT</name>
<comment type="caution">
    <text evidence="2">The sequence shown here is derived from an EMBL/GenBank/DDBJ whole genome shotgun (WGS) entry which is preliminary data.</text>
</comment>
<dbReference type="EMBL" id="JAMQBK010000122">
    <property type="protein sequence ID" value="MCM2375050.1"/>
    <property type="molecule type" value="Genomic_DNA"/>
</dbReference>
<sequence length="224" mass="24112">MSLQNWLSRPLSSAKARQNAIDNSSTDSPFASALLASSRFCIVITMLAYTVAMTGCAKTAPPVETPAADHDHDHDDDGHDHEHDDHDHDHDGHDHDHDHADIDVDSLMPIDAPDGPESLSAGIDQLVSMRDTIAKGFADDDVDSIHDQLHSVGGLLEHLEEMTKSSDLPDDAKEQAADAIDSLFDAFGDVDAKLHGDTGAEYSDVSDKIDSAVKTLSELELPQS</sequence>
<reference evidence="2 3" key="1">
    <citation type="journal article" date="2022" name="Syst. Appl. Microbiol.">
        <title>Rhodopirellula aestuarii sp. nov., a novel member of the genus Rhodopirellula isolated from brackish sediments collected in the Tagus River estuary, Portugal.</title>
        <authorList>
            <person name="Vitorino I.R."/>
            <person name="Klimek D."/>
            <person name="Calusinska M."/>
            <person name="Lobo-da-Cunha A."/>
            <person name="Vasconcelos V."/>
            <person name="Lage O.M."/>
        </authorList>
    </citation>
    <scope>NUCLEOTIDE SEQUENCE [LARGE SCALE GENOMIC DNA]</scope>
    <source>
        <strain evidence="2 3">ICT_H3.1</strain>
    </source>
</reference>
<feature type="region of interest" description="Disordered" evidence="1">
    <location>
        <begin position="62"/>
        <end position="114"/>
    </location>
</feature>
<gene>
    <name evidence="2" type="ORF">NB063_30890</name>
</gene>
<dbReference type="Proteomes" id="UP001202961">
    <property type="component" value="Unassembled WGS sequence"/>
</dbReference>
<accession>A0ABT0UEB0</accession>
<evidence type="ECO:0000313" key="2">
    <source>
        <dbReference type="EMBL" id="MCM2375050.1"/>
    </source>
</evidence>
<proteinExistence type="predicted"/>
<evidence type="ECO:0000256" key="1">
    <source>
        <dbReference type="SAM" id="MobiDB-lite"/>
    </source>
</evidence>